<keyword evidence="2" id="KW-1185">Reference proteome</keyword>
<protein>
    <submittedName>
        <fullName evidence="1">Uncharacterized protein</fullName>
    </submittedName>
</protein>
<reference evidence="2" key="1">
    <citation type="submission" date="2016-10" db="EMBL/GenBank/DDBJ databases">
        <authorList>
            <person name="Varghese N."/>
            <person name="Submissions S."/>
        </authorList>
    </citation>
    <scope>NUCLEOTIDE SEQUENCE [LARGE SCALE GENOMIC DNA]</scope>
    <source>
        <strain evidence="2">LMG 26416</strain>
    </source>
</reference>
<gene>
    <name evidence="1" type="ORF">SAMN05192542_1259</name>
</gene>
<dbReference type="EMBL" id="FOAJ01000025">
    <property type="protein sequence ID" value="SEM08490.1"/>
    <property type="molecule type" value="Genomic_DNA"/>
</dbReference>
<accession>A0A1H7VH82</accession>
<evidence type="ECO:0000313" key="2">
    <source>
        <dbReference type="Proteomes" id="UP000199120"/>
    </source>
</evidence>
<proteinExistence type="predicted"/>
<evidence type="ECO:0000313" key="1">
    <source>
        <dbReference type="EMBL" id="SEM08490.1"/>
    </source>
</evidence>
<dbReference type="Proteomes" id="UP000199120">
    <property type="component" value="Unassembled WGS sequence"/>
</dbReference>
<name>A0A1H7VH82_9BURK</name>
<dbReference type="AlphaFoldDB" id="A0A1H7VH82"/>
<dbReference type="RefSeq" id="WP_090548351.1">
    <property type="nucleotide sequence ID" value="NZ_SOCJ01000016.1"/>
</dbReference>
<organism evidence="1 2">
    <name type="scientific">Paraburkholderia caballeronis</name>
    <dbReference type="NCBI Taxonomy" id="416943"/>
    <lineage>
        <taxon>Bacteria</taxon>
        <taxon>Pseudomonadati</taxon>
        <taxon>Pseudomonadota</taxon>
        <taxon>Betaproteobacteria</taxon>
        <taxon>Burkholderiales</taxon>
        <taxon>Burkholderiaceae</taxon>
        <taxon>Paraburkholderia</taxon>
    </lineage>
</organism>
<sequence length="83" mass="8523">MNEFLTLNAATTCMAVDEACVVCGSADLLVETGACAGAGIEFARGARPRDPAPETADEAVVTCNDCGITYATGANARPRPMRV</sequence>
<dbReference type="STRING" id="416943.SAMN05445871_4229"/>